<name>A0ABX9HU36_9PAST</name>
<dbReference type="EMBL" id="QEQG01000001">
    <property type="protein sequence ID" value="RDF12942.1"/>
    <property type="molecule type" value="Genomic_DNA"/>
</dbReference>
<dbReference type="CDD" id="cd02869">
    <property type="entry name" value="PseudoU_synth_RluA_like"/>
    <property type="match status" value="1"/>
</dbReference>
<dbReference type="Proteomes" id="UP000253950">
    <property type="component" value="Unassembled WGS sequence"/>
</dbReference>
<proteinExistence type="inferred from homology"/>
<comment type="caution">
    <text evidence="3">The sequence shown here is derived from an EMBL/GenBank/DDBJ whole genome shotgun (WGS) entry which is preliminary data.</text>
</comment>
<dbReference type="PROSITE" id="PS01129">
    <property type="entry name" value="PSI_RLU"/>
    <property type="match status" value="1"/>
</dbReference>
<organism evidence="3 4">
    <name type="scientific">Haemophilus sputorum</name>
    <dbReference type="NCBI Taxonomy" id="1078480"/>
    <lineage>
        <taxon>Bacteria</taxon>
        <taxon>Pseudomonadati</taxon>
        <taxon>Pseudomonadota</taxon>
        <taxon>Gammaproteobacteria</taxon>
        <taxon>Pasteurellales</taxon>
        <taxon>Pasteurellaceae</taxon>
        <taxon>Haemophilus</taxon>
    </lineage>
</organism>
<comment type="similarity">
    <text evidence="1">Belongs to the pseudouridine synthase RluA family.</text>
</comment>
<dbReference type="Gene3D" id="3.30.2350.10">
    <property type="entry name" value="Pseudouridine synthase"/>
    <property type="match status" value="1"/>
</dbReference>
<dbReference type="InterPro" id="IPR006145">
    <property type="entry name" value="PsdUridine_synth_RsuA/RluA"/>
</dbReference>
<evidence type="ECO:0000313" key="3">
    <source>
        <dbReference type="EMBL" id="RDF12942.1"/>
    </source>
</evidence>
<gene>
    <name evidence="3" type="ORF">DPV84_01710</name>
</gene>
<sequence>MTENLTICFEHPDFVVINKPAGISVHKDEQAVGLSEKLAKQLGVEKLWLVHRLDKVTSGLLIFARNQAAAVNFYHLFHEHKVEKTYLALSDKKPKKKQGKIIGDMEKSRGGSWKLCPTKNHPAITQFHSLSVAPNLRLFILQPKTGKTHQLRVAMKSLSSPILGDTRYAGSTADRVYLHAYQLTFVYQGEDFLIRARPTSGHFWANIDESAIMATSQPT</sequence>
<dbReference type="NCBIfam" id="TIGR01621">
    <property type="entry name" value="RluA-like"/>
    <property type="match status" value="1"/>
</dbReference>
<dbReference type="PANTHER" id="PTHR21600:SF87">
    <property type="entry name" value="RNA PSEUDOURIDYLATE SYNTHASE DOMAIN-CONTAINING PROTEIN 1"/>
    <property type="match status" value="1"/>
</dbReference>
<dbReference type="InterPro" id="IPR006224">
    <property type="entry name" value="PsdUridine_synth_RluA-like_CS"/>
</dbReference>
<evidence type="ECO:0000256" key="1">
    <source>
        <dbReference type="ARBA" id="ARBA00010876"/>
    </source>
</evidence>
<dbReference type="InterPro" id="IPR006508">
    <property type="entry name" value="PsdUridine_synth_RluA-like"/>
</dbReference>
<dbReference type="SUPFAM" id="SSF55120">
    <property type="entry name" value="Pseudouridine synthase"/>
    <property type="match status" value="1"/>
</dbReference>
<dbReference type="InterPro" id="IPR050188">
    <property type="entry name" value="RluA_PseudoU_synthase"/>
</dbReference>
<accession>A0ABX9HU36</accession>
<dbReference type="PANTHER" id="PTHR21600">
    <property type="entry name" value="MITOCHONDRIAL RNA PSEUDOURIDINE SYNTHASE"/>
    <property type="match status" value="1"/>
</dbReference>
<protein>
    <submittedName>
        <fullName evidence="3">TIGR01621 family pseudouridine synthase</fullName>
    </submittedName>
</protein>
<evidence type="ECO:0000313" key="4">
    <source>
        <dbReference type="Proteomes" id="UP000253950"/>
    </source>
</evidence>
<evidence type="ECO:0000259" key="2">
    <source>
        <dbReference type="Pfam" id="PF00849"/>
    </source>
</evidence>
<dbReference type="Pfam" id="PF00849">
    <property type="entry name" value="PseudoU_synth_2"/>
    <property type="match status" value="1"/>
</dbReference>
<keyword evidence="4" id="KW-1185">Reference proteome</keyword>
<reference evidence="3 4" key="1">
    <citation type="submission" date="2018-05" db="EMBL/GenBank/DDBJ databases">
        <title>Draft Genome Sequences for a Diverse set of 7 Haemophilus Species.</title>
        <authorList>
            <person name="Nichols M."/>
            <person name="Topaz N."/>
            <person name="Wang X."/>
            <person name="Wang X."/>
            <person name="Boxrud D."/>
        </authorList>
    </citation>
    <scope>NUCLEOTIDE SEQUENCE [LARGE SCALE GENOMIC DNA]</scope>
    <source>
        <strain evidence="3 4">C2015005473</strain>
    </source>
</reference>
<dbReference type="RefSeq" id="WP_111389084.1">
    <property type="nucleotide sequence ID" value="NZ_QEQG01000001.1"/>
</dbReference>
<dbReference type="InterPro" id="IPR020103">
    <property type="entry name" value="PsdUridine_synth_cat_dom_sf"/>
</dbReference>
<feature type="domain" description="Pseudouridine synthase RsuA/RluA-like" evidence="2">
    <location>
        <begin position="13"/>
        <end position="156"/>
    </location>
</feature>